<keyword evidence="2" id="KW-1185">Reference proteome</keyword>
<protein>
    <submittedName>
        <fullName evidence="1">Uncharacterized protein</fullName>
    </submittedName>
</protein>
<organism evidence="1 2">
    <name type="scientific">Spinactinospora alkalitolerans</name>
    <dbReference type="NCBI Taxonomy" id="687207"/>
    <lineage>
        <taxon>Bacteria</taxon>
        <taxon>Bacillati</taxon>
        <taxon>Actinomycetota</taxon>
        <taxon>Actinomycetes</taxon>
        <taxon>Streptosporangiales</taxon>
        <taxon>Nocardiopsidaceae</taxon>
        <taxon>Spinactinospora</taxon>
    </lineage>
</organism>
<proteinExistence type="predicted"/>
<evidence type="ECO:0000313" key="1">
    <source>
        <dbReference type="EMBL" id="NYE50877.1"/>
    </source>
</evidence>
<evidence type="ECO:0000313" key="2">
    <source>
        <dbReference type="Proteomes" id="UP000589036"/>
    </source>
</evidence>
<accession>A0A852U5I2</accession>
<dbReference type="EMBL" id="JACCCC010000001">
    <property type="protein sequence ID" value="NYE50877.1"/>
    <property type="molecule type" value="Genomic_DNA"/>
</dbReference>
<dbReference type="RefSeq" id="WP_312863385.1">
    <property type="nucleotide sequence ID" value="NZ_BAAAYY010000005.1"/>
</dbReference>
<comment type="caution">
    <text evidence="1">The sequence shown here is derived from an EMBL/GenBank/DDBJ whole genome shotgun (WGS) entry which is preliminary data.</text>
</comment>
<sequence>MEFRLHGTVLYNSIYRADDQMLVNTHVYGAPAANAPVLHLRKIVGGGMVNTYAESFERVWSQSAPLD</sequence>
<reference evidence="1 2" key="1">
    <citation type="submission" date="2020-07" db="EMBL/GenBank/DDBJ databases">
        <title>Sequencing the genomes of 1000 actinobacteria strains.</title>
        <authorList>
            <person name="Klenk H.-P."/>
        </authorList>
    </citation>
    <scope>NUCLEOTIDE SEQUENCE [LARGE SCALE GENOMIC DNA]</scope>
    <source>
        <strain evidence="1 2">CXB654</strain>
    </source>
</reference>
<gene>
    <name evidence="1" type="ORF">HDA32_005997</name>
</gene>
<dbReference type="Proteomes" id="UP000589036">
    <property type="component" value="Unassembled WGS sequence"/>
</dbReference>
<name>A0A852U5I2_9ACTN</name>
<dbReference type="AlphaFoldDB" id="A0A852U5I2"/>